<evidence type="ECO:0000256" key="8">
    <source>
        <dbReference type="ARBA" id="ARBA00022723"/>
    </source>
</evidence>
<keyword evidence="11 14" id="KW-0786">Thiamine pyrophosphate</keyword>
<dbReference type="InterPro" id="IPR012000">
    <property type="entry name" value="Thiamin_PyroP_enz_cen_dom"/>
</dbReference>
<dbReference type="Pfam" id="PF02776">
    <property type="entry name" value="TPP_enzyme_N"/>
    <property type="match status" value="1"/>
</dbReference>
<sequence>MRVIDKDGKQPKEKMNGAQMLIECLKQEGVEHVFGYPGGAIMKVYDALYDSGLKHFLARHEQGAIHAADGYARATGKVGVCIATSGPGATNLVTGIATAYMDSVPLVCFTGQVGTDLLGTDAFQEADITGITMPITKHNYLVKHIKDIPRVVKEAFHIASTGRPGPVLIDLCKDVGVQLAEFEYPESIYIRSYNPTYMPNKGQIKKLAKIIKESKKPLIMTGGGLIRSDAAEELYKVAKTYGIPVTSTFNGLGSYPATDELFLGMLGMHGTVPANWAINECDLLLNFGARFDDRVTGKLDEFAKHAKIVHVDIDPAEIGKNIPTQIPIVGDLKHVLAALADFVEPLPITEWVEQVKVWKKDYPVKYTTGDNKLRPQFVIEALYNKTDGKALIATDVGQHQMWTAQYYKFDESRQFYSSGGLGTMGYGLPACIGAQIGRPDRQTICITGDGSVQMNIQELATISEHQIPLKVAILNNGALGMVRQWQEMFFQKRYSQTIFKGHPDFVKLAEAYSIKAFRATTPEEAEQVIEQALAYEGPCVMEFVVEQAENVFPFIPPGAPIENMMRGDE</sequence>
<evidence type="ECO:0000256" key="11">
    <source>
        <dbReference type="ARBA" id="ARBA00023052"/>
    </source>
</evidence>
<evidence type="ECO:0000256" key="2">
    <source>
        <dbReference type="ARBA" id="ARBA00005025"/>
    </source>
</evidence>
<dbReference type="InterPro" id="IPR011766">
    <property type="entry name" value="TPP_enzyme_TPP-bd"/>
</dbReference>
<evidence type="ECO:0000256" key="13">
    <source>
        <dbReference type="ARBA" id="ARBA00048670"/>
    </source>
</evidence>
<evidence type="ECO:0000256" key="10">
    <source>
        <dbReference type="ARBA" id="ARBA00022842"/>
    </source>
</evidence>
<evidence type="ECO:0000256" key="3">
    <source>
        <dbReference type="ARBA" id="ARBA00007812"/>
    </source>
</evidence>
<organism evidence="18 19">
    <name type="scientific">Desulfuribacillus alkaliarsenatis</name>
    <dbReference type="NCBI Taxonomy" id="766136"/>
    <lineage>
        <taxon>Bacteria</taxon>
        <taxon>Bacillati</taxon>
        <taxon>Bacillota</taxon>
        <taxon>Desulfuribacillia</taxon>
        <taxon>Desulfuribacillales</taxon>
        <taxon>Desulfuribacillaceae</taxon>
        <taxon>Desulfuribacillus</taxon>
    </lineage>
</organism>
<dbReference type="NCBIfam" id="TIGR00118">
    <property type="entry name" value="acolac_lg"/>
    <property type="match status" value="1"/>
</dbReference>
<dbReference type="STRING" id="766136.BHF68_12470"/>
<protein>
    <recommendedName>
        <fullName evidence="4 14">Acetolactate synthase</fullName>
        <ecNumber evidence="4 14">2.2.1.6</ecNumber>
    </recommendedName>
</protein>
<evidence type="ECO:0000313" key="19">
    <source>
        <dbReference type="Proteomes" id="UP000094296"/>
    </source>
</evidence>
<dbReference type="InterPro" id="IPR000399">
    <property type="entry name" value="TPP-bd_CS"/>
</dbReference>
<dbReference type="InterPro" id="IPR029061">
    <property type="entry name" value="THDP-binding"/>
</dbReference>
<dbReference type="InterPro" id="IPR039368">
    <property type="entry name" value="AHAS_TPP"/>
</dbReference>
<keyword evidence="6" id="KW-0285">Flavoprotein</keyword>
<feature type="domain" description="Thiamine pyrophosphate enzyme N-terminal TPP-binding" evidence="17">
    <location>
        <begin position="15"/>
        <end position="129"/>
    </location>
</feature>
<accession>A0A1E5FYK8</accession>
<comment type="similarity">
    <text evidence="3 14">Belongs to the TPP enzyme family.</text>
</comment>
<dbReference type="SUPFAM" id="SSF52467">
    <property type="entry name" value="DHS-like NAD/FAD-binding domain"/>
    <property type="match status" value="1"/>
</dbReference>
<dbReference type="InterPro" id="IPR045229">
    <property type="entry name" value="TPP_enz"/>
</dbReference>
<comment type="pathway">
    <text evidence="2 14">Amino-acid biosynthesis; L-valine biosynthesis; L-valine from pyruvate: step 1/4.</text>
</comment>
<dbReference type="Proteomes" id="UP000094296">
    <property type="component" value="Unassembled WGS sequence"/>
</dbReference>
<evidence type="ECO:0000256" key="12">
    <source>
        <dbReference type="ARBA" id="ARBA00023304"/>
    </source>
</evidence>
<keyword evidence="9" id="KW-0274">FAD</keyword>
<evidence type="ECO:0000256" key="6">
    <source>
        <dbReference type="ARBA" id="ARBA00022630"/>
    </source>
</evidence>
<reference evidence="18 19" key="1">
    <citation type="submission" date="2016-09" db="EMBL/GenBank/DDBJ databases">
        <title>Draft genome sequence for the type strain of Desulfuribacillus alkaliarsenatis AHT28, an obligately anaerobic, sulfidogenic bacterium isolated from Russian soda lake sediments.</title>
        <authorList>
            <person name="Abin C.A."/>
            <person name="Hollibaugh J.T."/>
        </authorList>
    </citation>
    <scope>NUCLEOTIDE SEQUENCE [LARGE SCALE GENOMIC DNA]</scope>
    <source>
        <strain evidence="18 19">AHT28</strain>
    </source>
</reference>
<comment type="cofactor">
    <cofactor evidence="14">
        <name>thiamine diphosphate</name>
        <dbReference type="ChEBI" id="CHEBI:58937"/>
    </cofactor>
    <text evidence="14">Binds 1 thiamine pyrophosphate per subunit.</text>
</comment>
<keyword evidence="8 14" id="KW-0479">Metal-binding</keyword>
<dbReference type="EC" id="2.2.1.6" evidence="4 14"/>
<evidence type="ECO:0000256" key="9">
    <source>
        <dbReference type="ARBA" id="ARBA00022827"/>
    </source>
</evidence>
<feature type="domain" description="Thiamine pyrophosphate enzyme central" evidence="15">
    <location>
        <begin position="204"/>
        <end position="339"/>
    </location>
</feature>
<dbReference type="OrthoDB" id="4494979at2"/>
<dbReference type="GO" id="GO:0009097">
    <property type="term" value="P:isoleucine biosynthetic process"/>
    <property type="evidence" value="ECO:0007669"/>
    <property type="project" value="UniProtKB-UniPathway"/>
</dbReference>
<dbReference type="AlphaFoldDB" id="A0A1E5FYK8"/>
<dbReference type="GO" id="GO:0030976">
    <property type="term" value="F:thiamine pyrophosphate binding"/>
    <property type="evidence" value="ECO:0007669"/>
    <property type="project" value="UniProtKB-UniRule"/>
</dbReference>
<dbReference type="Pfam" id="PF02775">
    <property type="entry name" value="TPP_enzyme_C"/>
    <property type="match status" value="1"/>
</dbReference>
<dbReference type="Pfam" id="PF00205">
    <property type="entry name" value="TPP_enzyme_M"/>
    <property type="match status" value="1"/>
</dbReference>
<dbReference type="NCBIfam" id="NF006524">
    <property type="entry name" value="PRK08978.1"/>
    <property type="match status" value="1"/>
</dbReference>
<dbReference type="PANTHER" id="PTHR18968">
    <property type="entry name" value="THIAMINE PYROPHOSPHATE ENZYMES"/>
    <property type="match status" value="1"/>
</dbReference>
<evidence type="ECO:0000256" key="4">
    <source>
        <dbReference type="ARBA" id="ARBA00013145"/>
    </source>
</evidence>
<dbReference type="InterPro" id="IPR029035">
    <property type="entry name" value="DHS-like_NAD/FAD-binding_dom"/>
</dbReference>
<dbReference type="GO" id="GO:0050660">
    <property type="term" value="F:flavin adenine dinucleotide binding"/>
    <property type="evidence" value="ECO:0007669"/>
    <property type="project" value="InterPro"/>
</dbReference>
<dbReference type="FunFam" id="3.40.50.970:FF:000016">
    <property type="entry name" value="Acetolactate synthase"/>
    <property type="match status" value="1"/>
</dbReference>
<keyword evidence="19" id="KW-1185">Reference proteome</keyword>
<evidence type="ECO:0000259" key="16">
    <source>
        <dbReference type="Pfam" id="PF02775"/>
    </source>
</evidence>
<evidence type="ECO:0000256" key="5">
    <source>
        <dbReference type="ARBA" id="ARBA00022605"/>
    </source>
</evidence>
<feature type="domain" description="Thiamine pyrophosphate enzyme TPP-binding" evidence="16">
    <location>
        <begin position="395"/>
        <end position="542"/>
    </location>
</feature>
<dbReference type="InterPro" id="IPR012001">
    <property type="entry name" value="Thiamin_PyroP_enz_TPP-bd_dom"/>
</dbReference>
<dbReference type="CDD" id="cd02015">
    <property type="entry name" value="TPP_AHAS"/>
    <property type="match status" value="1"/>
</dbReference>
<keyword evidence="10 14" id="KW-0460">Magnesium</keyword>
<keyword evidence="7 14" id="KW-0808">Transferase</keyword>
<dbReference type="GO" id="GO:0003984">
    <property type="term" value="F:acetolactate synthase activity"/>
    <property type="evidence" value="ECO:0007669"/>
    <property type="project" value="UniProtKB-EC"/>
</dbReference>
<evidence type="ECO:0000256" key="14">
    <source>
        <dbReference type="RuleBase" id="RU003591"/>
    </source>
</evidence>
<dbReference type="Gene3D" id="3.40.50.1220">
    <property type="entry name" value="TPP-binding domain"/>
    <property type="match status" value="1"/>
</dbReference>
<evidence type="ECO:0000256" key="7">
    <source>
        <dbReference type="ARBA" id="ARBA00022679"/>
    </source>
</evidence>
<dbReference type="GO" id="GO:0005948">
    <property type="term" value="C:acetolactate synthase complex"/>
    <property type="evidence" value="ECO:0007669"/>
    <property type="project" value="TreeGrafter"/>
</dbReference>
<comment type="caution">
    <text evidence="18">The sequence shown here is derived from an EMBL/GenBank/DDBJ whole genome shotgun (WGS) entry which is preliminary data.</text>
</comment>
<evidence type="ECO:0000259" key="17">
    <source>
        <dbReference type="Pfam" id="PF02776"/>
    </source>
</evidence>
<dbReference type="InterPro" id="IPR012846">
    <property type="entry name" value="Acetolactate_synth_lsu"/>
</dbReference>
<gene>
    <name evidence="18" type="ORF">BHF68_12470</name>
</gene>
<dbReference type="FunFam" id="3.40.50.1220:FF:000008">
    <property type="entry name" value="Acetolactate synthase"/>
    <property type="match status" value="1"/>
</dbReference>
<evidence type="ECO:0000313" key="18">
    <source>
        <dbReference type="EMBL" id="OEF95650.1"/>
    </source>
</evidence>
<comment type="catalytic activity">
    <reaction evidence="13 14">
        <text>2 pyruvate + H(+) = (2S)-2-acetolactate + CO2</text>
        <dbReference type="Rhea" id="RHEA:25249"/>
        <dbReference type="ChEBI" id="CHEBI:15361"/>
        <dbReference type="ChEBI" id="CHEBI:15378"/>
        <dbReference type="ChEBI" id="CHEBI:16526"/>
        <dbReference type="ChEBI" id="CHEBI:58476"/>
        <dbReference type="EC" id="2.2.1.6"/>
    </reaction>
</comment>
<dbReference type="SUPFAM" id="SSF52518">
    <property type="entry name" value="Thiamin diphosphate-binding fold (THDP-binding)"/>
    <property type="match status" value="2"/>
</dbReference>
<name>A0A1E5FYK8_9FIRM</name>
<dbReference type="GO" id="GO:0000287">
    <property type="term" value="F:magnesium ion binding"/>
    <property type="evidence" value="ECO:0007669"/>
    <property type="project" value="UniProtKB-UniRule"/>
</dbReference>
<evidence type="ECO:0000259" key="15">
    <source>
        <dbReference type="Pfam" id="PF00205"/>
    </source>
</evidence>
<dbReference type="CDD" id="cd07035">
    <property type="entry name" value="TPP_PYR_POX_like"/>
    <property type="match status" value="1"/>
</dbReference>
<dbReference type="FunFam" id="3.40.50.970:FF:000007">
    <property type="entry name" value="Acetolactate synthase"/>
    <property type="match status" value="1"/>
</dbReference>
<comment type="cofactor">
    <cofactor evidence="14">
        <name>Mg(2+)</name>
        <dbReference type="ChEBI" id="CHEBI:18420"/>
    </cofactor>
    <text evidence="14">Binds 1 Mg(2+) ion per subunit.</text>
</comment>
<dbReference type="PANTHER" id="PTHR18968:SF13">
    <property type="entry name" value="ACETOLACTATE SYNTHASE CATALYTIC SUBUNIT, MITOCHONDRIAL"/>
    <property type="match status" value="1"/>
</dbReference>
<keyword evidence="12 14" id="KW-0100">Branched-chain amino acid biosynthesis</keyword>
<dbReference type="UniPathway" id="UPA00047">
    <property type="reaction ID" value="UER00055"/>
</dbReference>
<comment type="pathway">
    <text evidence="1 14">Amino-acid biosynthesis; L-isoleucine biosynthesis; L-isoleucine from 2-oxobutanoate: step 1/4.</text>
</comment>
<dbReference type="PROSITE" id="PS00187">
    <property type="entry name" value="TPP_ENZYMES"/>
    <property type="match status" value="1"/>
</dbReference>
<dbReference type="GO" id="GO:0009099">
    <property type="term" value="P:L-valine biosynthetic process"/>
    <property type="evidence" value="ECO:0007669"/>
    <property type="project" value="UniProtKB-UniPathway"/>
</dbReference>
<proteinExistence type="inferred from homology"/>
<evidence type="ECO:0000256" key="1">
    <source>
        <dbReference type="ARBA" id="ARBA00004974"/>
    </source>
</evidence>
<keyword evidence="5 14" id="KW-0028">Amino-acid biosynthesis</keyword>
<dbReference type="Gene3D" id="3.40.50.970">
    <property type="match status" value="2"/>
</dbReference>
<dbReference type="UniPathway" id="UPA00049">
    <property type="reaction ID" value="UER00059"/>
</dbReference>
<dbReference type="EMBL" id="MIJE01000036">
    <property type="protein sequence ID" value="OEF95650.1"/>
    <property type="molecule type" value="Genomic_DNA"/>
</dbReference>